<evidence type="ECO:0000313" key="3">
    <source>
        <dbReference type="EMBL" id="KAF5352797.1"/>
    </source>
</evidence>
<reference evidence="3 4" key="1">
    <citation type="journal article" date="2020" name="ISME J.">
        <title>Uncovering the hidden diversity of litter-decomposition mechanisms in mushroom-forming fungi.</title>
        <authorList>
            <person name="Floudas D."/>
            <person name="Bentzer J."/>
            <person name="Ahren D."/>
            <person name="Johansson T."/>
            <person name="Persson P."/>
            <person name="Tunlid A."/>
        </authorList>
    </citation>
    <scope>NUCLEOTIDE SEQUENCE [LARGE SCALE GENOMIC DNA]</scope>
    <source>
        <strain evidence="3 4">CBS 146.42</strain>
    </source>
</reference>
<evidence type="ECO:0008006" key="5">
    <source>
        <dbReference type="Google" id="ProtNLM"/>
    </source>
</evidence>
<dbReference type="SUPFAM" id="SSF81383">
    <property type="entry name" value="F-box domain"/>
    <property type="match status" value="1"/>
</dbReference>
<feature type="signal peptide" evidence="2">
    <location>
        <begin position="1"/>
        <end position="20"/>
    </location>
</feature>
<dbReference type="AlphaFoldDB" id="A0A8H5FXW7"/>
<feature type="region of interest" description="Disordered" evidence="1">
    <location>
        <begin position="608"/>
        <end position="639"/>
    </location>
</feature>
<comment type="caution">
    <text evidence="3">The sequence shown here is derived from an EMBL/GenBank/DDBJ whole genome shotgun (WGS) entry which is preliminary data.</text>
</comment>
<dbReference type="EMBL" id="JAACJO010000011">
    <property type="protein sequence ID" value="KAF5352797.1"/>
    <property type="molecule type" value="Genomic_DNA"/>
</dbReference>
<dbReference type="Proteomes" id="UP000559027">
    <property type="component" value="Unassembled WGS sequence"/>
</dbReference>
<feature type="chain" id="PRO_5034519889" description="F-box domain-containing protein" evidence="2">
    <location>
        <begin position="21"/>
        <end position="782"/>
    </location>
</feature>
<keyword evidence="2" id="KW-0732">Signal</keyword>
<gene>
    <name evidence="3" type="ORF">D9756_006224</name>
</gene>
<accession>A0A8H5FXW7</accession>
<dbReference type="OrthoDB" id="5595695at2759"/>
<name>A0A8H5FXW7_9AGAR</name>
<dbReference type="InterPro" id="IPR036047">
    <property type="entry name" value="F-box-like_dom_sf"/>
</dbReference>
<evidence type="ECO:0000313" key="4">
    <source>
        <dbReference type="Proteomes" id="UP000559027"/>
    </source>
</evidence>
<feature type="compositionally biased region" description="Acidic residues" evidence="1">
    <location>
        <begin position="619"/>
        <end position="631"/>
    </location>
</feature>
<protein>
    <recommendedName>
        <fullName evidence="5">F-box domain-containing protein</fullName>
    </recommendedName>
</protein>
<evidence type="ECO:0000256" key="2">
    <source>
        <dbReference type="SAM" id="SignalP"/>
    </source>
</evidence>
<organism evidence="3 4">
    <name type="scientific">Leucocoprinus leucothites</name>
    <dbReference type="NCBI Taxonomy" id="201217"/>
    <lineage>
        <taxon>Eukaryota</taxon>
        <taxon>Fungi</taxon>
        <taxon>Dikarya</taxon>
        <taxon>Basidiomycota</taxon>
        <taxon>Agaricomycotina</taxon>
        <taxon>Agaricomycetes</taxon>
        <taxon>Agaricomycetidae</taxon>
        <taxon>Agaricales</taxon>
        <taxon>Agaricineae</taxon>
        <taxon>Agaricaceae</taxon>
        <taxon>Leucocoprinus</taxon>
    </lineage>
</organism>
<sequence length="782" mass="89697">MSLLLHVPLEILTTIARFLACDDPYSPPRDLLALQITSRYFNEHLNCHLNPAVWAAAFRFRFDHLAVIRRNFRPNGRDYYDQLRQYTEALATIRKQDIANMQDDEMEVMRTIYVMLLDNNGKDRSQLEHVGVDSFLFEYVRTRLRMHTERSNGWPLDSGENVYALWSIWMLTTPQKLQQETVPQRELIVASVLPYVINPYRYPQAEAPPSHFHLPLPADQQRGTIVLPTSEGASAHGPYPVYIHPSREVQLPYFGSMPAFSPPPITLAAKLLYFSRREIIPFGIPPHLPRTRAEAPPSNEPRPVQEDFIEINAHRGALPPPCITWDWAQGCKLINGIPDHSDVDHSARWDPDYWRRRLCGYAWRPNPKWRPGKVYVPGSMDGLWQGRLVLPMEASMRHLIEHAAFPGSANFNESALNLTHQPLFMRLKELHAVSTSSSSPHLHVPFPPPYPTQQQINDNDDLSDWSDLSMCNAWFPGQLGSLDFHSNSNSPRNSRLYTPPGQPKNVLVQLEGHVPPPGTYPASPYTHEANAWLYTQFDRRLDKERRQRATEMDDDEYRHEGCEECEVCRERQEVVNKARLLDEKDHEAISEAYAKEWRSIDEIFESVGLGRDETHPDDDIFDGDEDDEDDPSIAGGGNEDIAIDEDEEAPQFIQDPDAEVNNSTLRPVRRGTDRAKIAECDGIKDIIFSGTTDRRHALAWNKFTFYGRVRPWDGLIGILRRSPGDPQFWPHQNFIFFYGYLVGSESFVGNWRFAAHDPFLPTWESAFVMSRKKDDAGGGDDE</sequence>
<keyword evidence="4" id="KW-1185">Reference proteome</keyword>
<proteinExistence type="predicted"/>
<evidence type="ECO:0000256" key="1">
    <source>
        <dbReference type="SAM" id="MobiDB-lite"/>
    </source>
</evidence>